<reference evidence="1 2" key="1">
    <citation type="journal article" date="2022" name="New Phytol.">
        <title>Ecological generalism drives hyperdiversity of secondary metabolite gene clusters in xylarialean endophytes.</title>
        <authorList>
            <person name="Franco M.E.E."/>
            <person name="Wisecaver J.H."/>
            <person name="Arnold A.E."/>
            <person name="Ju Y.M."/>
            <person name="Slot J.C."/>
            <person name="Ahrendt S."/>
            <person name="Moore L.P."/>
            <person name="Eastman K.E."/>
            <person name="Scott K."/>
            <person name="Konkel Z."/>
            <person name="Mondo S.J."/>
            <person name="Kuo A."/>
            <person name="Hayes R.D."/>
            <person name="Haridas S."/>
            <person name="Andreopoulos B."/>
            <person name="Riley R."/>
            <person name="LaButti K."/>
            <person name="Pangilinan J."/>
            <person name="Lipzen A."/>
            <person name="Amirebrahimi M."/>
            <person name="Yan J."/>
            <person name="Adam C."/>
            <person name="Keymanesh K."/>
            <person name="Ng V."/>
            <person name="Louie K."/>
            <person name="Northen T."/>
            <person name="Drula E."/>
            <person name="Henrissat B."/>
            <person name="Hsieh H.M."/>
            <person name="Youens-Clark K."/>
            <person name="Lutzoni F."/>
            <person name="Miadlikowska J."/>
            <person name="Eastwood D.C."/>
            <person name="Hamelin R.C."/>
            <person name="Grigoriev I.V."/>
            <person name="U'Ren J.M."/>
        </authorList>
    </citation>
    <scope>NUCLEOTIDE SEQUENCE [LARGE SCALE GENOMIC DNA]</scope>
    <source>
        <strain evidence="1 2">CBS 119005</strain>
    </source>
</reference>
<name>A0ACB9YJJ4_9PEZI</name>
<dbReference type="Proteomes" id="UP001497700">
    <property type="component" value="Unassembled WGS sequence"/>
</dbReference>
<organism evidence="1 2">
    <name type="scientific">Hypoxylon rubiginosum</name>
    <dbReference type="NCBI Taxonomy" id="110542"/>
    <lineage>
        <taxon>Eukaryota</taxon>
        <taxon>Fungi</taxon>
        <taxon>Dikarya</taxon>
        <taxon>Ascomycota</taxon>
        <taxon>Pezizomycotina</taxon>
        <taxon>Sordariomycetes</taxon>
        <taxon>Xylariomycetidae</taxon>
        <taxon>Xylariales</taxon>
        <taxon>Hypoxylaceae</taxon>
        <taxon>Hypoxylon</taxon>
    </lineage>
</organism>
<evidence type="ECO:0000313" key="1">
    <source>
        <dbReference type="EMBL" id="KAI4859286.1"/>
    </source>
</evidence>
<sequence length="118" mass="12885">MSHQTTLLSSTAGARRSSIASETTLVDTSSRKMYASKEKDQDKDDDRKLSLDAGSTHSQASGSSRASMMEKAIKKVKSKLGEKGSTSTSEAKPKPKQSTTNMYPDTVYMWRALAETKM</sequence>
<evidence type="ECO:0000313" key="2">
    <source>
        <dbReference type="Proteomes" id="UP001497700"/>
    </source>
</evidence>
<protein>
    <submittedName>
        <fullName evidence="1">Uncharacterized protein</fullName>
    </submittedName>
</protein>
<proteinExistence type="predicted"/>
<accession>A0ACB9YJJ4</accession>
<comment type="caution">
    <text evidence="1">The sequence shown here is derived from an EMBL/GenBank/DDBJ whole genome shotgun (WGS) entry which is preliminary data.</text>
</comment>
<gene>
    <name evidence="1" type="ORF">F4820DRAFT_454023</name>
</gene>
<keyword evidence="2" id="KW-1185">Reference proteome</keyword>
<dbReference type="EMBL" id="MU393643">
    <property type="protein sequence ID" value="KAI4859286.1"/>
    <property type="molecule type" value="Genomic_DNA"/>
</dbReference>